<dbReference type="Proteomes" id="UP000321058">
    <property type="component" value="Unassembled WGS sequence"/>
</dbReference>
<proteinExistence type="inferred from homology"/>
<dbReference type="PANTHER" id="PTHR30460">
    <property type="entry name" value="MODERATE CONDUCTANCE MECHANOSENSITIVE CHANNEL YBIO"/>
    <property type="match status" value="1"/>
</dbReference>
<feature type="transmembrane region" description="Helical" evidence="8">
    <location>
        <begin position="460"/>
        <end position="477"/>
    </location>
</feature>
<feature type="compositionally biased region" description="Low complexity" evidence="7">
    <location>
        <begin position="72"/>
        <end position="83"/>
    </location>
</feature>
<dbReference type="AlphaFoldDB" id="A0A512NG31"/>
<keyword evidence="4 8" id="KW-0812">Transmembrane</keyword>
<feature type="transmembrane region" description="Helical" evidence="8">
    <location>
        <begin position="226"/>
        <end position="248"/>
    </location>
</feature>
<reference evidence="12 13" key="1">
    <citation type="submission" date="2019-07" db="EMBL/GenBank/DDBJ databases">
        <title>Whole genome shotgun sequence of Reyranella soli NBRC 108950.</title>
        <authorList>
            <person name="Hosoyama A."/>
            <person name="Uohara A."/>
            <person name="Ohji S."/>
            <person name="Ichikawa N."/>
        </authorList>
    </citation>
    <scope>NUCLEOTIDE SEQUENCE [LARGE SCALE GENOMIC DNA]</scope>
    <source>
        <strain evidence="12 13">NBRC 108950</strain>
    </source>
</reference>
<accession>A0A512NG31</accession>
<feature type="transmembrane region" description="Helical" evidence="8">
    <location>
        <begin position="145"/>
        <end position="167"/>
    </location>
</feature>
<dbReference type="Gene3D" id="1.10.287.1260">
    <property type="match status" value="1"/>
</dbReference>
<evidence type="ECO:0000256" key="3">
    <source>
        <dbReference type="ARBA" id="ARBA00022475"/>
    </source>
</evidence>
<evidence type="ECO:0000313" key="13">
    <source>
        <dbReference type="Proteomes" id="UP000321058"/>
    </source>
</evidence>
<keyword evidence="13" id="KW-1185">Reference proteome</keyword>
<dbReference type="GO" id="GO:0008381">
    <property type="term" value="F:mechanosensitive monoatomic ion channel activity"/>
    <property type="evidence" value="ECO:0007669"/>
    <property type="project" value="InterPro"/>
</dbReference>
<gene>
    <name evidence="12" type="ORF">RSO01_50720</name>
</gene>
<sequence length="758" mass="79759">MPTFMRAIGATILTLVLFLSAAGAGAQTPAAPPAGMTPEQFNALVDAISNSVTEKLKAEGVHDAPAAPPAAAPAAPAASSTSKSKAKPPPPSIIHTPIPEGPGPFAVFINHAGNLARALPTLGAKLGSIPGLLDQTAAGGRSTSIFLLLLGLVAAAALAAEAVLRAFMTRFRHRLAGNAVPEQGLRSLANLAALAVLDGLGVLAVWLICNAAIGAWFTGATGQDKLAAAILDGIFYWRLYVLLFLIILRPALPQGRLCEVADHDARAMYARIELVMLMIILGRILGHVLLAIQTPIAAIGAYQVIVTVIYVSTFIWLVRSSRDAAAQWLGGLGKVAPLAGVVGRNWITVATTFFLILGLTQVYGAISGLMHVGQAMLLTLILVVGVLMFETLMQAFVRRLDSQLLGATPASDSAKLPDVVARCVRVAVLIGVAVTIAESWVVQVLALVDEAQWDAITRSSRTAGFTLFVAYVVWELFKYQTDPYMAHKNKSAAEAIADGDAAAAPASRISTMMPLLRATGAVLITIVAVMIALESFGVNITPLIAGASVFGIAISFGSQTLVKDIVSGIFYLSDDAFRVGEYIDCGKAKGTVEGFTLRSIKLRHQNGQVHTIPFGQLGQITNFSRDWITVKFNLRFARDTDLEKLRKAAKKIGADMMEMPAIKADILAPFKMQGVADIADNALLVRFKFTAKPGNPAAIQREAVKRMFSVFPAMGIEFAKEGAAVVVQAAPASVERVVAEATPAPADAKGTPALAAAS</sequence>
<feature type="signal peptide" evidence="9">
    <location>
        <begin position="1"/>
        <end position="26"/>
    </location>
</feature>
<dbReference type="InterPro" id="IPR011066">
    <property type="entry name" value="MscS_channel_C_sf"/>
</dbReference>
<feature type="transmembrane region" description="Helical" evidence="8">
    <location>
        <begin position="346"/>
        <end position="366"/>
    </location>
</feature>
<evidence type="ECO:0000256" key="8">
    <source>
        <dbReference type="SAM" id="Phobius"/>
    </source>
</evidence>
<feature type="transmembrane region" description="Helical" evidence="8">
    <location>
        <begin position="372"/>
        <end position="389"/>
    </location>
</feature>
<feature type="transmembrane region" description="Helical" evidence="8">
    <location>
        <begin position="539"/>
        <end position="557"/>
    </location>
</feature>
<evidence type="ECO:0000256" key="4">
    <source>
        <dbReference type="ARBA" id="ARBA00022692"/>
    </source>
</evidence>
<feature type="domain" description="Mechanosensitive ion channel transmembrane helices 2/3" evidence="11">
    <location>
        <begin position="522"/>
        <end position="559"/>
    </location>
</feature>
<keyword evidence="5 8" id="KW-1133">Transmembrane helix</keyword>
<dbReference type="SUPFAM" id="SSF82861">
    <property type="entry name" value="Mechanosensitive channel protein MscS (YggB), transmembrane region"/>
    <property type="match status" value="1"/>
</dbReference>
<protein>
    <recommendedName>
        <fullName evidence="14">Mechanosensitive ion channel protein MscS</fullName>
    </recommendedName>
</protein>
<dbReference type="Gene3D" id="3.30.70.100">
    <property type="match status" value="1"/>
</dbReference>
<dbReference type="PANTHER" id="PTHR30460:SF0">
    <property type="entry name" value="MODERATE CONDUCTANCE MECHANOSENSITIVE CHANNEL YBIO"/>
    <property type="match status" value="1"/>
</dbReference>
<dbReference type="InterPro" id="IPR045276">
    <property type="entry name" value="YbiO_bact"/>
</dbReference>
<feature type="transmembrane region" description="Helical" evidence="8">
    <location>
        <begin position="296"/>
        <end position="318"/>
    </location>
</feature>
<feature type="region of interest" description="Disordered" evidence="7">
    <location>
        <begin position="58"/>
        <end position="96"/>
    </location>
</feature>
<dbReference type="SUPFAM" id="SSF82689">
    <property type="entry name" value="Mechanosensitive channel protein MscS (YggB), C-terminal domain"/>
    <property type="match status" value="1"/>
</dbReference>
<dbReference type="Gene3D" id="2.30.30.60">
    <property type="match status" value="1"/>
</dbReference>
<dbReference type="GO" id="GO:0005886">
    <property type="term" value="C:plasma membrane"/>
    <property type="evidence" value="ECO:0007669"/>
    <property type="project" value="UniProtKB-SubCell"/>
</dbReference>
<feature type="chain" id="PRO_5022000629" description="Mechanosensitive ion channel protein MscS" evidence="9">
    <location>
        <begin position="27"/>
        <end position="758"/>
    </location>
</feature>
<evidence type="ECO:0000256" key="1">
    <source>
        <dbReference type="ARBA" id="ARBA00004651"/>
    </source>
</evidence>
<feature type="transmembrane region" description="Helical" evidence="8">
    <location>
        <begin position="426"/>
        <end position="448"/>
    </location>
</feature>
<dbReference type="RefSeq" id="WP_147152635.1">
    <property type="nucleotide sequence ID" value="NZ_BKAJ01000090.1"/>
</dbReference>
<evidence type="ECO:0000256" key="9">
    <source>
        <dbReference type="SAM" id="SignalP"/>
    </source>
</evidence>
<evidence type="ECO:0000256" key="7">
    <source>
        <dbReference type="SAM" id="MobiDB-lite"/>
    </source>
</evidence>
<evidence type="ECO:0000313" key="12">
    <source>
        <dbReference type="EMBL" id="GEP57906.1"/>
    </source>
</evidence>
<evidence type="ECO:0000259" key="10">
    <source>
        <dbReference type="Pfam" id="PF00924"/>
    </source>
</evidence>
<keyword evidence="6 8" id="KW-0472">Membrane</keyword>
<feature type="transmembrane region" description="Helical" evidence="8">
    <location>
        <begin position="188"/>
        <end position="214"/>
    </location>
</feature>
<dbReference type="OrthoDB" id="9814206at2"/>
<comment type="caution">
    <text evidence="12">The sequence shown here is derived from an EMBL/GenBank/DDBJ whole genome shotgun (WGS) entry which is preliminary data.</text>
</comment>
<evidence type="ECO:0000256" key="6">
    <source>
        <dbReference type="ARBA" id="ARBA00023136"/>
    </source>
</evidence>
<comment type="subcellular location">
    <subcellularLocation>
        <location evidence="1">Cell membrane</location>
        <topology evidence="1">Multi-pass membrane protein</topology>
    </subcellularLocation>
</comment>
<evidence type="ECO:0000256" key="2">
    <source>
        <dbReference type="ARBA" id="ARBA00008017"/>
    </source>
</evidence>
<feature type="transmembrane region" description="Helical" evidence="8">
    <location>
        <begin position="269"/>
        <end position="290"/>
    </location>
</feature>
<comment type="similarity">
    <text evidence="2">Belongs to the MscS (TC 1.A.23) family.</text>
</comment>
<feature type="domain" description="Mechanosensitive ion channel MscS" evidence="10">
    <location>
        <begin position="560"/>
        <end position="625"/>
    </location>
</feature>
<dbReference type="InterPro" id="IPR049142">
    <property type="entry name" value="MS_channel_1st"/>
</dbReference>
<dbReference type="InterPro" id="IPR023408">
    <property type="entry name" value="MscS_beta-dom_sf"/>
</dbReference>
<evidence type="ECO:0000256" key="5">
    <source>
        <dbReference type="ARBA" id="ARBA00022989"/>
    </source>
</evidence>
<name>A0A512NG31_9HYPH</name>
<keyword evidence="9" id="KW-0732">Signal</keyword>
<dbReference type="Pfam" id="PF00924">
    <property type="entry name" value="MS_channel_2nd"/>
    <property type="match status" value="1"/>
</dbReference>
<dbReference type="InterPro" id="IPR010920">
    <property type="entry name" value="LSM_dom_sf"/>
</dbReference>
<feature type="transmembrane region" description="Helical" evidence="8">
    <location>
        <begin position="515"/>
        <end position="533"/>
    </location>
</feature>
<dbReference type="Pfam" id="PF21088">
    <property type="entry name" value="MS_channel_1st"/>
    <property type="match status" value="1"/>
</dbReference>
<dbReference type="InterPro" id="IPR011014">
    <property type="entry name" value="MscS_channel_TM-2"/>
</dbReference>
<evidence type="ECO:0000259" key="11">
    <source>
        <dbReference type="Pfam" id="PF21088"/>
    </source>
</evidence>
<organism evidence="12 13">
    <name type="scientific">Reyranella soli</name>
    <dbReference type="NCBI Taxonomy" id="1230389"/>
    <lineage>
        <taxon>Bacteria</taxon>
        <taxon>Pseudomonadati</taxon>
        <taxon>Pseudomonadota</taxon>
        <taxon>Alphaproteobacteria</taxon>
        <taxon>Hyphomicrobiales</taxon>
        <taxon>Reyranellaceae</taxon>
        <taxon>Reyranella</taxon>
    </lineage>
</organism>
<dbReference type="EMBL" id="BKAJ01000090">
    <property type="protein sequence ID" value="GEP57906.1"/>
    <property type="molecule type" value="Genomic_DNA"/>
</dbReference>
<keyword evidence="3" id="KW-1003">Cell membrane</keyword>
<dbReference type="SUPFAM" id="SSF50182">
    <property type="entry name" value="Sm-like ribonucleoproteins"/>
    <property type="match status" value="1"/>
</dbReference>
<dbReference type="InterPro" id="IPR006685">
    <property type="entry name" value="MscS_channel_2nd"/>
</dbReference>
<evidence type="ECO:0008006" key="14">
    <source>
        <dbReference type="Google" id="ProtNLM"/>
    </source>
</evidence>